<sequence length="940" mass="106552">MGTDVLFENHSVKEIQEIEKKLRNDIERKKEELRQMVGERYRDLMEAADTITEMKEIAESVTSCVRSIEDSCSRLQSSSLQHGILNSIQTDVLKRKKTNELLYRVSSQIKILMDAPTKIWYSIENNDFVQAVSLFLLSRHTHSLLSIDPVYRTSRVTSLFPIIDRQWTSISHFRHVLLENCHSILKTQDTEPEDALGPLCCSCLLSNTSVHQTFLEVLDTRMNVLQSIFRPEKSAKVQLCEFVTVVQMTLKMIYTLFHPCDQISTDQRTNNLHHTLKSLTSKEGPGPVALLDIKSSTTYKYLPSEVTDFRPILKASLDPCSEELLQSKVNEWLYNVKLKSEADLKNLLNFVTSVQSLSLIREALCDKLSEVKEWDKICMDLLKRPFSVWDTYLKECFWQRINDIINEQVKASSEYCQRDVEESLYNIGLDNKNSTLEIEKNVAVYVWAESPEDVKDGIAWLPRHHRGYWNSGELSMKAMGFTPKIQSMCRDMEHRLQAVLQDISHFSFMRRESQEKPDSVAAHLSQDANRIYEFLSEAVEKHLFDLSSYLETTLLCVENEKDSYQNNCRIVFLGHLCCGIANLCPQINICLSSDKMNECVERCLRLDSDITFSASVFKENELWKDLKKKLLHLSATAFRQWSKSQIHQVLNSIDAELVTSSPEDMLRSLLQWDKVEIQEESEQGNAVNSVLRVPQYVSTPVSNALFAFCCKLNAVGGFSISSEVRSEMSSHLLTGLLDIYKKKLNSVQQVLSVSPRLLQVQCLQLMFDVQYVSKLLQDKSRDDLGLTSQEIVTKASAHVDPFDLDVFSSPLQQNIKRALQKSLSLFGLLVSQEQSSLLNSSRAGTMGSSHMDPSTMLGCVPGGRFALLPLSSRITASQGDFLPSSVPAQDSEPNMLASHRNSSPNLLGATQPDSGANTLKSATSFYDRVTTAMSTSWFGN</sequence>
<evidence type="ECO:0000256" key="9">
    <source>
        <dbReference type="SAM" id="MobiDB-lite"/>
    </source>
</evidence>
<dbReference type="GO" id="GO:0006891">
    <property type="term" value="P:intra-Golgi vesicle-mediated transport"/>
    <property type="evidence" value="ECO:0007669"/>
    <property type="project" value="InterPro"/>
</dbReference>
<comment type="similarity">
    <text evidence="2">Belongs to the COG1 family.</text>
</comment>
<dbReference type="GO" id="GO:0017119">
    <property type="term" value="C:Golgi transport complex"/>
    <property type="evidence" value="ECO:0007669"/>
    <property type="project" value="InterPro"/>
</dbReference>
<keyword evidence="8" id="KW-0175">Coiled coil</keyword>
<dbReference type="PANTHER" id="PTHR31658:SF0">
    <property type="entry name" value="CONSERVED OLIGOMERIC GOLGI COMPLEX SUBUNIT 1"/>
    <property type="match status" value="1"/>
</dbReference>
<accession>A0AAV6VXF9</accession>
<dbReference type="InterPro" id="IPR033370">
    <property type="entry name" value="COG1"/>
</dbReference>
<evidence type="ECO:0000256" key="6">
    <source>
        <dbReference type="ARBA" id="ARBA00023034"/>
    </source>
</evidence>
<keyword evidence="4" id="KW-0813">Transport</keyword>
<dbReference type="GO" id="GO:0015031">
    <property type="term" value="P:protein transport"/>
    <property type="evidence" value="ECO:0007669"/>
    <property type="project" value="UniProtKB-KW"/>
</dbReference>
<comment type="subcellular location">
    <subcellularLocation>
        <location evidence="1">Golgi apparatus membrane</location>
        <topology evidence="1">Peripheral membrane protein</topology>
    </subcellularLocation>
</comment>
<dbReference type="GO" id="GO:0000139">
    <property type="term" value="C:Golgi membrane"/>
    <property type="evidence" value="ECO:0007669"/>
    <property type="project" value="UniProtKB-SubCell"/>
</dbReference>
<evidence type="ECO:0000256" key="7">
    <source>
        <dbReference type="ARBA" id="ARBA00023136"/>
    </source>
</evidence>
<proteinExistence type="inferred from homology"/>
<feature type="region of interest" description="Disordered" evidence="9">
    <location>
        <begin position="881"/>
        <end position="914"/>
    </location>
</feature>
<protein>
    <recommendedName>
        <fullName evidence="3">Conserved oligomeric Golgi complex subunit 1</fullName>
    </recommendedName>
</protein>
<dbReference type="Pfam" id="PF08700">
    <property type="entry name" value="VPS51_Exo84_N"/>
    <property type="match status" value="1"/>
</dbReference>
<dbReference type="PANTHER" id="PTHR31658">
    <property type="entry name" value="CONSERVED OLIGOMERIC GOLGI COMPLEX SUBUNIT 1"/>
    <property type="match status" value="1"/>
</dbReference>
<evidence type="ECO:0000256" key="5">
    <source>
        <dbReference type="ARBA" id="ARBA00022927"/>
    </source>
</evidence>
<evidence type="ECO:0000256" key="2">
    <source>
        <dbReference type="ARBA" id="ARBA00006653"/>
    </source>
</evidence>
<evidence type="ECO:0000313" key="11">
    <source>
        <dbReference type="Proteomes" id="UP000827092"/>
    </source>
</evidence>
<keyword evidence="5" id="KW-0653">Protein transport</keyword>
<evidence type="ECO:0000256" key="8">
    <source>
        <dbReference type="SAM" id="Coils"/>
    </source>
</evidence>
<gene>
    <name evidence="10" type="ORF">JTE90_012766</name>
</gene>
<dbReference type="EMBL" id="JAFNEN010000003">
    <property type="protein sequence ID" value="KAG8201702.1"/>
    <property type="molecule type" value="Genomic_DNA"/>
</dbReference>
<keyword evidence="11" id="KW-1185">Reference proteome</keyword>
<dbReference type="AlphaFoldDB" id="A0AAV6VXF9"/>
<feature type="coiled-coil region" evidence="8">
    <location>
        <begin position="12"/>
        <end position="39"/>
    </location>
</feature>
<reference evidence="10 11" key="1">
    <citation type="journal article" date="2022" name="Nat. Ecol. Evol.">
        <title>A masculinizing supergene underlies an exaggerated male reproductive morph in a spider.</title>
        <authorList>
            <person name="Hendrickx F."/>
            <person name="De Corte Z."/>
            <person name="Sonet G."/>
            <person name="Van Belleghem S.M."/>
            <person name="Kostlbacher S."/>
            <person name="Vangestel C."/>
        </authorList>
    </citation>
    <scope>NUCLEOTIDE SEQUENCE [LARGE SCALE GENOMIC DNA]</scope>
    <source>
        <strain evidence="10">W744_W776</strain>
    </source>
</reference>
<keyword evidence="7" id="KW-0472">Membrane</keyword>
<comment type="caution">
    <text evidence="10">The sequence shown here is derived from an EMBL/GenBank/DDBJ whole genome shotgun (WGS) entry which is preliminary data.</text>
</comment>
<organism evidence="10 11">
    <name type="scientific">Oedothorax gibbosus</name>
    <dbReference type="NCBI Taxonomy" id="931172"/>
    <lineage>
        <taxon>Eukaryota</taxon>
        <taxon>Metazoa</taxon>
        <taxon>Ecdysozoa</taxon>
        <taxon>Arthropoda</taxon>
        <taxon>Chelicerata</taxon>
        <taxon>Arachnida</taxon>
        <taxon>Araneae</taxon>
        <taxon>Araneomorphae</taxon>
        <taxon>Entelegynae</taxon>
        <taxon>Araneoidea</taxon>
        <taxon>Linyphiidae</taxon>
        <taxon>Erigoninae</taxon>
        <taxon>Oedothorax</taxon>
    </lineage>
</organism>
<evidence type="ECO:0000313" key="10">
    <source>
        <dbReference type="EMBL" id="KAG8201702.1"/>
    </source>
</evidence>
<name>A0AAV6VXF9_9ARAC</name>
<dbReference type="Proteomes" id="UP000827092">
    <property type="component" value="Unassembled WGS sequence"/>
</dbReference>
<evidence type="ECO:0000256" key="4">
    <source>
        <dbReference type="ARBA" id="ARBA00022448"/>
    </source>
</evidence>
<keyword evidence="6" id="KW-0333">Golgi apparatus</keyword>
<evidence type="ECO:0000256" key="3">
    <source>
        <dbReference type="ARBA" id="ARBA00020978"/>
    </source>
</evidence>
<evidence type="ECO:0000256" key="1">
    <source>
        <dbReference type="ARBA" id="ARBA00004395"/>
    </source>
</evidence>